<proteinExistence type="predicted"/>
<dbReference type="Proteomes" id="UP001359559">
    <property type="component" value="Unassembled WGS sequence"/>
</dbReference>
<name>A0AAN9FSU1_CLITE</name>
<accession>A0AAN9FSU1</accession>
<gene>
    <name evidence="1" type="ORF">RJT34_25510</name>
</gene>
<protein>
    <submittedName>
        <fullName evidence="1">Uncharacterized protein</fullName>
    </submittedName>
</protein>
<evidence type="ECO:0000313" key="1">
    <source>
        <dbReference type="EMBL" id="KAK7280446.1"/>
    </source>
</evidence>
<keyword evidence="2" id="KW-1185">Reference proteome</keyword>
<dbReference type="EMBL" id="JAYKXN010000006">
    <property type="protein sequence ID" value="KAK7280446.1"/>
    <property type="molecule type" value="Genomic_DNA"/>
</dbReference>
<reference evidence="1 2" key="1">
    <citation type="submission" date="2024-01" db="EMBL/GenBank/DDBJ databases">
        <title>The genomes of 5 underutilized Papilionoideae crops provide insights into root nodulation and disease resistance.</title>
        <authorList>
            <person name="Yuan L."/>
        </authorList>
    </citation>
    <scope>NUCLEOTIDE SEQUENCE [LARGE SCALE GENOMIC DNA]</scope>
    <source>
        <strain evidence="1">LY-2023</strain>
        <tissue evidence="1">Leaf</tissue>
    </source>
</reference>
<sequence length="69" mass="7906">MPQSEANNQNPFAHFLRFSRKLVSSPSKLLYSVRSTSCFVQGVHPDILADNLGMKYLFVCQLMLSLWKD</sequence>
<dbReference type="AlphaFoldDB" id="A0AAN9FSU1"/>
<organism evidence="1 2">
    <name type="scientific">Clitoria ternatea</name>
    <name type="common">Butterfly pea</name>
    <dbReference type="NCBI Taxonomy" id="43366"/>
    <lineage>
        <taxon>Eukaryota</taxon>
        <taxon>Viridiplantae</taxon>
        <taxon>Streptophyta</taxon>
        <taxon>Embryophyta</taxon>
        <taxon>Tracheophyta</taxon>
        <taxon>Spermatophyta</taxon>
        <taxon>Magnoliopsida</taxon>
        <taxon>eudicotyledons</taxon>
        <taxon>Gunneridae</taxon>
        <taxon>Pentapetalae</taxon>
        <taxon>rosids</taxon>
        <taxon>fabids</taxon>
        <taxon>Fabales</taxon>
        <taxon>Fabaceae</taxon>
        <taxon>Papilionoideae</taxon>
        <taxon>50 kb inversion clade</taxon>
        <taxon>NPAAA clade</taxon>
        <taxon>indigoferoid/millettioid clade</taxon>
        <taxon>Phaseoleae</taxon>
        <taxon>Clitoria</taxon>
    </lineage>
</organism>
<comment type="caution">
    <text evidence="1">The sequence shown here is derived from an EMBL/GenBank/DDBJ whole genome shotgun (WGS) entry which is preliminary data.</text>
</comment>
<evidence type="ECO:0000313" key="2">
    <source>
        <dbReference type="Proteomes" id="UP001359559"/>
    </source>
</evidence>